<dbReference type="STRING" id="27334.A0A0A2JXB2"/>
<sequence>MDTFTDLVEKKKLFHRFQYPYTIHVSLDLSHDGEHQTTVQQWRREKRIGVGGFGKVFLEVLKIPQTSEVGQPAKYKFRAVKEIPKSGVTDQTYKNQTYKRELKAIVNFSQEKYNDFFVESYGWFHTDDTVFIAMEYFKNGDLGQHLQRLGKPLPVLEAQQIAVQILEGLYFMHSEGFTHRDLKPAAKSAGQAGTILWAAPEYFDSNERTTRYTSAVDIWSFGVIVFYMLTGKRPFLGTIDVIEYGRGQAKFPESAIDDHKTGANCVDFLKKTIAPKPEDRLNAYCSLEHSWLRAYRESSSLLKPIEEVSSTSTSKSPPLPASGSKLSEKEKSKARSEIGSSSASGTWGFLDKSPGDATAIPIRNGINPALKSPTLPISGSRFGEKETSKVVSDEFSLASGARGFIDSTQPKEAGFVPIKEAPFTSTLSAVPYNRFVYSEKQASEIDSDNKPSVSIFIEHSGEAQSRAKLANQPWSYSTDDGYVVSDSSDADSKSSVQERPIICIRVGGIGRPNEDFRASPVSGPLYLGATIWLKRHAYDAKTPKVDKLRHQVARGNWTATIPLACTLIEQFPSHPSYGDFQCCLGFALFFHGRYEEAELVFHEAHISRRATGDFTVNVMLAETLFRQGRQDESISFVRQALKVQRKNPLVTQEKRILTQYVFGDLLGRDLNMQSDAVKMLTDVISQSQSLSGSTTQGEAYALASLADCYSLSEDWMMAAQFLQKAIATKTYIKGVNWKSNLLEFYSRAGQEEEALIYFRNDVKDVSEKHGTHNIHLLESQYLLWRSLMTLDRRKEARVLFEKIAHLRRELQIENEVWPAWLAKLNELVDFKRQLSEEKKSTRYEGTRMANWNNPLLH</sequence>
<evidence type="ECO:0000256" key="1">
    <source>
        <dbReference type="ARBA" id="ARBA00004623"/>
    </source>
</evidence>
<evidence type="ECO:0000256" key="3">
    <source>
        <dbReference type="ARBA" id="ARBA00022527"/>
    </source>
</evidence>
<gene>
    <name evidence="13" type="ORF">PEX2_073830</name>
</gene>
<dbReference type="InterPro" id="IPR045269">
    <property type="entry name" value="Atg1-like"/>
</dbReference>
<keyword evidence="5" id="KW-0547">Nucleotide-binding</keyword>
<dbReference type="GO" id="GO:0000045">
    <property type="term" value="P:autophagosome assembly"/>
    <property type="evidence" value="ECO:0007669"/>
    <property type="project" value="TreeGrafter"/>
</dbReference>
<dbReference type="InterPro" id="IPR019734">
    <property type="entry name" value="TPR_rpt"/>
</dbReference>
<evidence type="ECO:0000313" key="14">
    <source>
        <dbReference type="Proteomes" id="UP000030143"/>
    </source>
</evidence>
<dbReference type="PANTHER" id="PTHR24348:SF22">
    <property type="entry name" value="NON-SPECIFIC SERINE_THREONINE PROTEIN KINASE"/>
    <property type="match status" value="1"/>
</dbReference>
<dbReference type="SMART" id="SM00028">
    <property type="entry name" value="TPR"/>
    <property type="match status" value="3"/>
</dbReference>
<feature type="domain" description="Protein kinase" evidence="12">
    <location>
        <begin position="42"/>
        <end position="292"/>
    </location>
</feature>
<dbReference type="GeneID" id="27680073"/>
<dbReference type="SUPFAM" id="SSF48452">
    <property type="entry name" value="TPR-like"/>
    <property type="match status" value="1"/>
</dbReference>
<dbReference type="GO" id="GO:0034045">
    <property type="term" value="C:phagophore assembly site membrane"/>
    <property type="evidence" value="ECO:0007669"/>
    <property type="project" value="UniProtKB-SubCell"/>
</dbReference>
<dbReference type="PROSITE" id="PS50011">
    <property type="entry name" value="PROTEIN_KINASE_DOM"/>
    <property type="match status" value="1"/>
</dbReference>
<accession>A0A0A2JXB2</accession>
<comment type="subcellular location">
    <subcellularLocation>
        <location evidence="1">Preautophagosomal structure membrane</location>
        <topology evidence="1">Peripheral membrane protein</topology>
    </subcellularLocation>
</comment>
<feature type="region of interest" description="Disordered" evidence="11">
    <location>
        <begin position="307"/>
        <end position="346"/>
    </location>
</feature>
<dbReference type="GO" id="GO:0005776">
    <property type="term" value="C:autophagosome"/>
    <property type="evidence" value="ECO:0007669"/>
    <property type="project" value="TreeGrafter"/>
</dbReference>
<dbReference type="InterPro" id="IPR000719">
    <property type="entry name" value="Prot_kinase_dom"/>
</dbReference>
<dbReference type="AlphaFoldDB" id="A0A0A2JXB2"/>
<keyword evidence="4" id="KW-0808">Transferase</keyword>
<dbReference type="SUPFAM" id="SSF56112">
    <property type="entry name" value="Protein kinase-like (PK-like)"/>
    <property type="match status" value="1"/>
</dbReference>
<evidence type="ECO:0000256" key="11">
    <source>
        <dbReference type="SAM" id="MobiDB-lite"/>
    </source>
</evidence>
<dbReference type="InterPro" id="IPR011009">
    <property type="entry name" value="Kinase-like_dom_sf"/>
</dbReference>
<dbReference type="GO" id="GO:0005524">
    <property type="term" value="F:ATP binding"/>
    <property type="evidence" value="ECO:0007669"/>
    <property type="project" value="UniProtKB-KW"/>
</dbReference>
<name>A0A0A2JXB2_PENEN</name>
<keyword evidence="3" id="KW-0723">Serine/threonine-protein kinase</keyword>
<dbReference type="Gene3D" id="1.10.510.10">
    <property type="entry name" value="Transferase(Phosphotransferase) domain 1"/>
    <property type="match status" value="2"/>
</dbReference>
<dbReference type="VEuPathDB" id="FungiDB:PEXP_076260"/>
<evidence type="ECO:0000256" key="8">
    <source>
        <dbReference type="ARBA" id="ARBA00030237"/>
    </source>
</evidence>
<keyword evidence="7" id="KW-0067">ATP-binding</keyword>
<organism evidence="13 14">
    <name type="scientific">Penicillium expansum</name>
    <name type="common">Blue mold rot fungus</name>
    <dbReference type="NCBI Taxonomy" id="27334"/>
    <lineage>
        <taxon>Eukaryota</taxon>
        <taxon>Fungi</taxon>
        <taxon>Dikarya</taxon>
        <taxon>Ascomycota</taxon>
        <taxon>Pezizomycotina</taxon>
        <taxon>Eurotiomycetes</taxon>
        <taxon>Eurotiomycetidae</taxon>
        <taxon>Eurotiales</taxon>
        <taxon>Aspergillaceae</taxon>
        <taxon>Penicillium</taxon>
    </lineage>
</organism>
<evidence type="ECO:0000256" key="10">
    <source>
        <dbReference type="ARBA" id="ARBA00048679"/>
    </source>
</evidence>
<comment type="caution">
    <text evidence="13">The sequence shown here is derived from an EMBL/GenBank/DDBJ whole genome shotgun (WGS) entry which is preliminary data.</text>
</comment>
<dbReference type="EC" id="2.7.11.1" evidence="2"/>
<keyword evidence="6" id="KW-0418">Kinase</keyword>
<comment type="catalytic activity">
    <reaction evidence="10">
        <text>L-seryl-[protein] + ATP = O-phospho-L-seryl-[protein] + ADP + H(+)</text>
        <dbReference type="Rhea" id="RHEA:17989"/>
        <dbReference type="Rhea" id="RHEA-COMP:9863"/>
        <dbReference type="Rhea" id="RHEA-COMP:11604"/>
        <dbReference type="ChEBI" id="CHEBI:15378"/>
        <dbReference type="ChEBI" id="CHEBI:29999"/>
        <dbReference type="ChEBI" id="CHEBI:30616"/>
        <dbReference type="ChEBI" id="CHEBI:83421"/>
        <dbReference type="ChEBI" id="CHEBI:456216"/>
        <dbReference type="EC" id="2.7.11.1"/>
    </reaction>
</comment>
<evidence type="ECO:0000256" key="6">
    <source>
        <dbReference type="ARBA" id="ARBA00022777"/>
    </source>
</evidence>
<feature type="compositionally biased region" description="Basic and acidic residues" evidence="11">
    <location>
        <begin position="326"/>
        <end position="336"/>
    </location>
</feature>
<evidence type="ECO:0000256" key="9">
    <source>
        <dbReference type="ARBA" id="ARBA00047899"/>
    </source>
</evidence>
<evidence type="ECO:0000313" key="13">
    <source>
        <dbReference type="EMBL" id="KGO59268.1"/>
    </source>
</evidence>
<dbReference type="EMBL" id="JQFZ01000097">
    <property type="protein sequence ID" value="KGO59268.1"/>
    <property type="molecule type" value="Genomic_DNA"/>
</dbReference>
<comment type="catalytic activity">
    <reaction evidence="9">
        <text>L-threonyl-[protein] + ATP = O-phospho-L-threonyl-[protein] + ADP + H(+)</text>
        <dbReference type="Rhea" id="RHEA:46608"/>
        <dbReference type="Rhea" id="RHEA-COMP:11060"/>
        <dbReference type="Rhea" id="RHEA-COMP:11605"/>
        <dbReference type="ChEBI" id="CHEBI:15378"/>
        <dbReference type="ChEBI" id="CHEBI:30013"/>
        <dbReference type="ChEBI" id="CHEBI:30616"/>
        <dbReference type="ChEBI" id="CHEBI:61977"/>
        <dbReference type="ChEBI" id="CHEBI:456216"/>
        <dbReference type="EC" id="2.7.11.1"/>
    </reaction>
</comment>
<protein>
    <recommendedName>
        <fullName evidence="2">non-specific serine/threonine protein kinase</fullName>
        <ecNumber evidence="2">2.7.11.1</ecNumber>
    </recommendedName>
    <alternativeName>
        <fullName evidence="8">Autophagy-related protein 1</fullName>
    </alternativeName>
</protein>
<dbReference type="GO" id="GO:0010506">
    <property type="term" value="P:regulation of autophagy"/>
    <property type="evidence" value="ECO:0007669"/>
    <property type="project" value="InterPro"/>
</dbReference>
<keyword evidence="14" id="KW-1185">Reference proteome</keyword>
<dbReference type="PANTHER" id="PTHR24348">
    <property type="entry name" value="SERINE/THREONINE-PROTEIN KINASE UNC-51-RELATED"/>
    <property type="match status" value="1"/>
</dbReference>
<dbReference type="GO" id="GO:0004674">
    <property type="term" value="F:protein serine/threonine kinase activity"/>
    <property type="evidence" value="ECO:0007669"/>
    <property type="project" value="UniProtKB-KW"/>
</dbReference>
<evidence type="ECO:0000256" key="4">
    <source>
        <dbReference type="ARBA" id="ARBA00022679"/>
    </source>
</evidence>
<feature type="compositionally biased region" description="Low complexity" evidence="11">
    <location>
        <begin position="309"/>
        <end position="325"/>
    </location>
</feature>
<reference evidence="13 14" key="1">
    <citation type="journal article" date="2015" name="Mol. Plant Microbe Interact.">
        <title>Genome, transcriptome, and functional analyses of Penicillium expansum provide new insights into secondary metabolism and pathogenicity.</title>
        <authorList>
            <person name="Ballester A.R."/>
            <person name="Marcet-Houben M."/>
            <person name="Levin E."/>
            <person name="Sela N."/>
            <person name="Selma-Lazaro C."/>
            <person name="Carmona L."/>
            <person name="Wisniewski M."/>
            <person name="Droby S."/>
            <person name="Gonzalez-Candelas L."/>
            <person name="Gabaldon T."/>
        </authorList>
    </citation>
    <scope>NUCLEOTIDE SEQUENCE [LARGE SCALE GENOMIC DNA]</scope>
    <source>
        <strain evidence="13 14">MD-8</strain>
    </source>
</reference>
<proteinExistence type="predicted"/>
<dbReference type="Proteomes" id="UP000030143">
    <property type="component" value="Unassembled WGS sequence"/>
</dbReference>
<evidence type="ECO:0000259" key="12">
    <source>
        <dbReference type="PROSITE" id="PS50011"/>
    </source>
</evidence>
<dbReference type="Pfam" id="PF00069">
    <property type="entry name" value="Pkinase"/>
    <property type="match status" value="2"/>
</dbReference>
<dbReference type="Gene3D" id="1.25.40.10">
    <property type="entry name" value="Tetratricopeptide repeat domain"/>
    <property type="match status" value="2"/>
</dbReference>
<dbReference type="RefSeq" id="XP_016600477.1">
    <property type="nucleotide sequence ID" value="XM_016744653.1"/>
</dbReference>
<evidence type="ECO:0000256" key="7">
    <source>
        <dbReference type="ARBA" id="ARBA00022840"/>
    </source>
</evidence>
<evidence type="ECO:0000256" key="5">
    <source>
        <dbReference type="ARBA" id="ARBA00022741"/>
    </source>
</evidence>
<dbReference type="GO" id="GO:0005829">
    <property type="term" value="C:cytosol"/>
    <property type="evidence" value="ECO:0007669"/>
    <property type="project" value="TreeGrafter"/>
</dbReference>
<dbReference type="HOGENOM" id="CLU_016702_0_0_1"/>
<evidence type="ECO:0000256" key="2">
    <source>
        <dbReference type="ARBA" id="ARBA00012513"/>
    </source>
</evidence>
<dbReference type="InterPro" id="IPR011990">
    <property type="entry name" value="TPR-like_helical_dom_sf"/>
</dbReference>